<keyword evidence="1" id="KW-0472">Membrane</keyword>
<protein>
    <submittedName>
        <fullName evidence="2">Uncharacterized protein</fullName>
    </submittedName>
</protein>
<comment type="caution">
    <text evidence="2">The sequence shown here is derived from an EMBL/GenBank/DDBJ whole genome shotgun (WGS) entry which is preliminary data.</text>
</comment>
<gene>
    <name evidence="2" type="ORF">GHO37_21980</name>
</gene>
<dbReference type="AlphaFoldDB" id="A0A7X1X0B8"/>
<keyword evidence="1" id="KW-0812">Transmembrane</keyword>
<evidence type="ECO:0000313" key="3">
    <source>
        <dbReference type="Proteomes" id="UP000447574"/>
    </source>
</evidence>
<dbReference type="Proteomes" id="UP000447574">
    <property type="component" value="Unassembled WGS sequence"/>
</dbReference>
<proteinExistence type="predicted"/>
<reference evidence="2 3" key="1">
    <citation type="submission" date="2019-10" db="EMBL/GenBank/DDBJ databases">
        <title>Evaluation of single-gene subtyping targets for Pseudomonas.</title>
        <authorList>
            <person name="Reichler S.J."/>
            <person name="Orsi R.H."/>
            <person name="Wiedmann M."/>
            <person name="Martin N.H."/>
            <person name="Murphy S.I."/>
        </authorList>
    </citation>
    <scope>NUCLEOTIDE SEQUENCE [LARGE SCALE GENOMIC DNA]</scope>
    <source>
        <strain evidence="2 3">FSL R10-2932</strain>
    </source>
</reference>
<name>A0A7X1X0B8_9PSED</name>
<keyword evidence="1" id="KW-1133">Transmembrane helix</keyword>
<accession>A0A7X1X0B8</accession>
<feature type="transmembrane region" description="Helical" evidence="1">
    <location>
        <begin position="92"/>
        <end position="114"/>
    </location>
</feature>
<evidence type="ECO:0000256" key="1">
    <source>
        <dbReference type="SAM" id="Phobius"/>
    </source>
</evidence>
<evidence type="ECO:0000313" key="2">
    <source>
        <dbReference type="EMBL" id="MQT76940.1"/>
    </source>
</evidence>
<dbReference type="EMBL" id="WIWF01000117">
    <property type="protein sequence ID" value="MQT76940.1"/>
    <property type="molecule type" value="Genomic_DNA"/>
</dbReference>
<organism evidence="2 3">
    <name type="scientific">Pseudomonas helleri</name>
    <dbReference type="NCBI Taxonomy" id="1608996"/>
    <lineage>
        <taxon>Bacteria</taxon>
        <taxon>Pseudomonadati</taxon>
        <taxon>Pseudomonadota</taxon>
        <taxon>Gammaproteobacteria</taxon>
        <taxon>Pseudomonadales</taxon>
        <taxon>Pseudomonadaceae</taxon>
        <taxon>Pseudomonas</taxon>
    </lineage>
</organism>
<sequence length="156" mass="17324">MSDKYKWEVIVNGVIVGTLSENELEQLDKHVQQDKRLYFAQFVNLIYIIWSAISQAIHIAPLALMTWAFGFACSDPERFNTAITANPAEFCIWGVIGALGASVLVVFASAGFGFTRLNYENKFNARKEQLVRSLLKVPAKGDMMLCKVESDSAAIA</sequence>
<feature type="transmembrane region" description="Helical" evidence="1">
    <location>
        <begin position="45"/>
        <end position="72"/>
    </location>
</feature>
<dbReference type="RefSeq" id="WP_153438827.1">
    <property type="nucleotide sequence ID" value="NZ_JBQQFY010000145.1"/>
</dbReference>